<dbReference type="GO" id="GO:0004653">
    <property type="term" value="F:polypeptide N-acetylgalactosaminyltransferase activity"/>
    <property type="evidence" value="ECO:0007669"/>
    <property type="project" value="TreeGrafter"/>
</dbReference>
<evidence type="ECO:0000313" key="15">
    <source>
        <dbReference type="EMBL" id="CRK97631.1"/>
    </source>
</evidence>
<dbReference type="InterPro" id="IPR000772">
    <property type="entry name" value="Ricin_B_lectin"/>
</dbReference>
<dbReference type="GO" id="GO:0005112">
    <property type="term" value="F:Notch binding"/>
    <property type="evidence" value="ECO:0007669"/>
    <property type="project" value="TreeGrafter"/>
</dbReference>
<organism evidence="15 16">
    <name type="scientific">Clunio marinus</name>
    <dbReference type="NCBI Taxonomy" id="568069"/>
    <lineage>
        <taxon>Eukaryota</taxon>
        <taxon>Metazoa</taxon>
        <taxon>Ecdysozoa</taxon>
        <taxon>Arthropoda</taxon>
        <taxon>Hexapoda</taxon>
        <taxon>Insecta</taxon>
        <taxon>Pterygota</taxon>
        <taxon>Neoptera</taxon>
        <taxon>Endopterygota</taxon>
        <taxon>Diptera</taxon>
        <taxon>Nematocera</taxon>
        <taxon>Chironomoidea</taxon>
        <taxon>Chironomidae</taxon>
        <taxon>Clunio</taxon>
    </lineage>
</organism>
<evidence type="ECO:0000313" key="16">
    <source>
        <dbReference type="Proteomes" id="UP000183832"/>
    </source>
</evidence>
<keyword evidence="6" id="KW-0735">Signal-anchor</keyword>
<dbReference type="AlphaFoldDB" id="A0A1J1IBH5"/>
<keyword evidence="16" id="KW-1185">Reference proteome</keyword>
<evidence type="ECO:0000256" key="8">
    <source>
        <dbReference type="ARBA" id="ARBA00023034"/>
    </source>
</evidence>
<dbReference type="PANTHER" id="PTHR11675">
    <property type="entry name" value="N-ACETYLGALACTOSAMINYLTRANSFERASE"/>
    <property type="match status" value="1"/>
</dbReference>
<accession>A0A1J1IBH5</accession>
<dbReference type="PROSITE" id="PS50231">
    <property type="entry name" value="RICIN_B_LECTIN"/>
    <property type="match status" value="1"/>
</dbReference>
<keyword evidence="7 13" id="KW-1133">Transmembrane helix</keyword>
<dbReference type="STRING" id="568069.A0A1J1IBH5"/>
<dbReference type="UniPathway" id="UPA00378"/>
<dbReference type="GO" id="GO:0000139">
    <property type="term" value="C:Golgi membrane"/>
    <property type="evidence" value="ECO:0007669"/>
    <property type="project" value="UniProtKB-SubCell"/>
</dbReference>
<evidence type="ECO:0000256" key="9">
    <source>
        <dbReference type="ARBA" id="ARBA00023136"/>
    </source>
</evidence>
<evidence type="ECO:0000259" key="14">
    <source>
        <dbReference type="SMART" id="SM00458"/>
    </source>
</evidence>
<evidence type="ECO:0000256" key="3">
    <source>
        <dbReference type="ARBA" id="ARBA00005680"/>
    </source>
</evidence>
<dbReference type="EMBL" id="CVRI01000047">
    <property type="protein sequence ID" value="CRK97631.1"/>
    <property type="molecule type" value="Genomic_DNA"/>
</dbReference>
<comment type="pathway">
    <text evidence="13">Protein modification; protein glycosylation.</text>
</comment>
<evidence type="ECO:0000256" key="7">
    <source>
        <dbReference type="ARBA" id="ARBA00022989"/>
    </source>
</evidence>
<dbReference type="EC" id="2.4.1.-" evidence="13"/>
<dbReference type="SUPFAM" id="SSF50370">
    <property type="entry name" value="Ricin B-like lectins"/>
    <property type="match status" value="1"/>
</dbReference>
<dbReference type="InterPro" id="IPR001173">
    <property type="entry name" value="Glyco_trans_2-like"/>
</dbReference>
<dbReference type="Gene3D" id="2.80.10.50">
    <property type="match status" value="1"/>
</dbReference>
<evidence type="ECO:0000256" key="5">
    <source>
        <dbReference type="ARBA" id="ARBA00022734"/>
    </source>
</evidence>
<evidence type="ECO:0000256" key="12">
    <source>
        <dbReference type="ARBA" id="ARBA00023211"/>
    </source>
</evidence>
<feature type="transmembrane region" description="Helical" evidence="13">
    <location>
        <begin position="7"/>
        <end position="26"/>
    </location>
</feature>
<reference evidence="15 16" key="1">
    <citation type="submission" date="2015-04" db="EMBL/GenBank/DDBJ databases">
        <authorList>
            <person name="Syromyatnikov M.Y."/>
            <person name="Popov V.N."/>
        </authorList>
    </citation>
    <scope>NUCLEOTIDE SEQUENCE [LARGE SCALE GENOMIC DNA]</scope>
</reference>
<dbReference type="Proteomes" id="UP000183832">
    <property type="component" value="Unassembled WGS sequence"/>
</dbReference>
<keyword evidence="9 13" id="KW-0472">Membrane</keyword>
<comment type="similarity">
    <text evidence="3 13">Belongs to the glycosyltransferase 2 family. GalNAc-T subfamily.</text>
</comment>
<dbReference type="GO" id="GO:0030246">
    <property type="term" value="F:carbohydrate binding"/>
    <property type="evidence" value="ECO:0007669"/>
    <property type="project" value="UniProtKB-KW"/>
</dbReference>
<protein>
    <recommendedName>
        <fullName evidence="13">Polypeptide N-acetylgalactosaminyltransferase</fullName>
        <ecNumber evidence="13">2.4.1.-</ecNumber>
    </recommendedName>
    <alternativeName>
        <fullName evidence="13">Protein-UDP acetylgalactosaminyltransferase</fullName>
    </alternativeName>
</protein>
<dbReference type="Pfam" id="PF00535">
    <property type="entry name" value="Glycos_transf_2"/>
    <property type="match status" value="1"/>
</dbReference>
<keyword evidence="5 13" id="KW-0430">Lectin</keyword>
<dbReference type="InterPro" id="IPR035992">
    <property type="entry name" value="Ricin_B-like_lectins"/>
</dbReference>
<comment type="subcellular location">
    <subcellularLocation>
        <location evidence="2 13">Golgi apparatus membrane</location>
        <topology evidence="2 13">Single-pass type II membrane protein</topology>
    </subcellularLocation>
</comment>
<dbReference type="Gene3D" id="3.90.550.10">
    <property type="entry name" value="Spore Coat Polysaccharide Biosynthesis Protein SpsA, Chain A"/>
    <property type="match status" value="1"/>
</dbReference>
<dbReference type="OrthoDB" id="9982049at2759"/>
<evidence type="ECO:0000256" key="13">
    <source>
        <dbReference type="RuleBase" id="RU361242"/>
    </source>
</evidence>
<comment type="cofactor">
    <cofactor evidence="1 13">
        <name>Mn(2+)</name>
        <dbReference type="ChEBI" id="CHEBI:29035"/>
    </cofactor>
</comment>
<keyword evidence="4 13" id="KW-0812">Transmembrane</keyword>
<dbReference type="SMART" id="SM00458">
    <property type="entry name" value="RICIN"/>
    <property type="match status" value="1"/>
</dbReference>
<evidence type="ECO:0000256" key="4">
    <source>
        <dbReference type="ARBA" id="ARBA00022692"/>
    </source>
</evidence>
<dbReference type="PANTHER" id="PTHR11675:SF63">
    <property type="entry name" value="POLYPEPTIDE N-ACETYLGALACTOSAMINYLTRANSFERASE"/>
    <property type="match status" value="1"/>
</dbReference>
<proteinExistence type="inferred from homology"/>
<evidence type="ECO:0000256" key="11">
    <source>
        <dbReference type="ARBA" id="ARBA00023180"/>
    </source>
</evidence>
<name>A0A1J1IBH5_9DIPT</name>
<evidence type="ECO:0000256" key="2">
    <source>
        <dbReference type="ARBA" id="ARBA00004323"/>
    </source>
</evidence>
<evidence type="ECO:0000256" key="10">
    <source>
        <dbReference type="ARBA" id="ARBA00023157"/>
    </source>
</evidence>
<dbReference type="Pfam" id="PF00652">
    <property type="entry name" value="Ricin_B_lectin"/>
    <property type="match status" value="1"/>
</dbReference>
<keyword evidence="11" id="KW-0325">Glycoprotein</keyword>
<keyword evidence="12 13" id="KW-0464">Manganese</keyword>
<dbReference type="CDD" id="cd02510">
    <property type="entry name" value="pp-GalNAc-T"/>
    <property type="match status" value="1"/>
</dbReference>
<feature type="domain" description="Ricin B lectin" evidence="14">
    <location>
        <begin position="491"/>
        <end position="619"/>
    </location>
</feature>
<keyword evidence="13" id="KW-0808">Transferase</keyword>
<gene>
    <name evidence="15" type="ORF">CLUMA_CG011017</name>
</gene>
<dbReference type="SUPFAM" id="SSF53448">
    <property type="entry name" value="Nucleotide-diphospho-sugar transferases"/>
    <property type="match status" value="1"/>
</dbReference>
<dbReference type="InterPro" id="IPR029044">
    <property type="entry name" value="Nucleotide-diphossugar_trans"/>
</dbReference>
<keyword evidence="8 13" id="KW-0333">Golgi apparatus</keyword>
<dbReference type="InterPro" id="IPR045885">
    <property type="entry name" value="GalNAc-T"/>
</dbReference>
<evidence type="ECO:0000256" key="6">
    <source>
        <dbReference type="ARBA" id="ARBA00022968"/>
    </source>
</evidence>
<dbReference type="GO" id="GO:0008593">
    <property type="term" value="P:regulation of Notch signaling pathway"/>
    <property type="evidence" value="ECO:0007669"/>
    <property type="project" value="TreeGrafter"/>
</dbReference>
<dbReference type="GO" id="GO:0006493">
    <property type="term" value="P:protein O-linked glycosylation"/>
    <property type="evidence" value="ECO:0007669"/>
    <property type="project" value="UniProtKB-ARBA"/>
</dbReference>
<dbReference type="FunFam" id="3.90.550.10:FF:000053">
    <property type="entry name" value="Polypeptide N-acetylgalactosaminyltransferase"/>
    <property type="match status" value="1"/>
</dbReference>
<keyword evidence="13" id="KW-0328">Glycosyltransferase</keyword>
<dbReference type="CDD" id="cd23440">
    <property type="entry name" value="beta-trefoil_Ricin_GALNT11"/>
    <property type="match status" value="1"/>
</dbReference>
<keyword evidence="10 13" id="KW-1015">Disulfide bond</keyword>
<sequence>MNKKSFFCGVLVGVLVTWTLSFYLYYSLTESSSTKIFAKNIFNDDNSSEDESDENSNFIEDKENENIDGKLSHIKSKLLKEKGKRKLSRKLIEEMQPVTVKQIEEFGVIRNVEDQFIRDSGYKTHAFNVLVSNQIGTFREIPDTRHKICAQQNYDEELPTASIIMCFYNEDINTLIRSVNTVIKRTPTKLLKEIILVDDSSDLPDLKEYLEKRIQKLDSSHKVTIIRNSKREGLIRSRVYGSRKSTGDVLIFLDSHIEVNREWVEPLLNLIKHNSTAVAVPIIDIINADTFVYSSSPLVRGGFNWGLHYRWDNIPKDLLTKEENFAGPFASPTMAGGLFAIDREYFKKMGEYDMGMDVWGGENIEISFRIWQCGGSIQIVPCSRVGHVFRKRRPYGTVGNDDTMIKNSLRLAHVWMDEYLEYFLDHQKSAKEKDFGDVSDRQKLRKKLNCKSFKWYLNNIYPEQSLPGEKSKMELPKFQPWHSRKRNYLSNFQIRLTNTSLCATISGPKEKSLWTKGKNVELAPCLRIKSQIWYETDKNEIVFGQLLCLEAQSSSFSKPLLNKCHEMGGDQQWNHRQTKRTPIYNVATGTCLAAPKAEKGEKLQLKICENSPLNSWDLIT</sequence>
<evidence type="ECO:0000256" key="1">
    <source>
        <dbReference type="ARBA" id="ARBA00001936"/>
    </source>
</evidence>